<dbReference type="Proteomes" id="UP000198440">
    <property type="component" value="Unassembled WGS sequence"/>
</dbReference>
<dbReference type="Gene3D" id="1.10.1060.10">
    <property type="entry name" value="Alpha-helical ferredoxin"/>
    <property type="match status" value="1"/>
</dbReference>
<sequence>MTSPQTPGITSGRLSQEQLAQNFEDLHAPCDGHEAAVAADRCYFCHDAPCVTACPTDIDIPLFIRQISTGMSEAAARTIFEQNILGGMCARVCPTETLCEEVCVRETAEGKPVEIGRLQRFATDSLMARQGHPFARAEATGKRVAVVGAGPAGLACAHRLAMKGHEVVIYEAKPKPGGLNEYGIATYKTVDDFAAREVDWLLGIGGITIEHGRSLGVEVTLDGLVENFDAVFLGMGLGGVNLLEIDGGEMAGVEDAVSFISALRQAEDRASVSVGRNVVVIGGGMTAVDAAVQAKLLGAQSVTLAYRRSQAEMPASRYEQDLAASKGVHLLCNVMPVAMHGDGAVAEIELEYTQVVDGRVTGTGETMRLPADQVFRAIGQTLAPADGLEQERRKIKVSDTGRTSMDGVWAGGDCTPGEDLTVVAVAEGRDAAEDIHVALMA</sequence>
<gene>
    <name evidence="3" type="ORF">SAMN04488078_104913</name>
</gene>
<dbReference type="PRINTS" id="PR00419">
    <property type="entry name" value="ADXRDTASE"/>
</dbReference>
<dbReference type="Gene3D" id="3.50.50.60">
    <property type="entry name" value="FAD/NAD(P)-binding domain"/>
    <property type="match status" value="2"/>
</dbReference>
<dbReference type="EMBL" id="FZON01000049">
    <property type="protein sequence ID" value="SNT01362.1"/>
    <property type="molecule type" value="Genomic_DNA"/>
</dbReference>
<dbReference type="SUPFAM" id="SSF46548">
    <property type="entry name" value="alpha-helical ferredoxin"/>
    <property type="match status" value="1"/>
</dbReference>
<dbReference type="OrthoDB" id="9803192at2"/>
<evidence type="ECO:0000259" key="2">
    <source>
        <dbReference type="Pfam" id="PF14691"/>
    </source>
</evidence>
<dbReference type="InterPro" id="IPR009051">
    <property type="entry name" value="Helical_ferredxn"/>
</dbReference>
<organism evidence="3 4">
    <name type="scientific">Antarctobacter heliothermus</name>
    <dbReference type="NCBI Taxonomy" id="74033"/>
    <lineage>
        <taxon>Bacteria</taxon>
        <taxon>Pseudomonadati</taxon>
        <taxon>Pseudomonadota</taxon>
        <taxon>Alphaproteobacteria</taxon>
        <taxon>Rhodobacterales</taxon>
        <taxon>Roseobacteraceae</taxon>
        <taxon>Antarctobacter</taxon>
    </lineage>
</organism>
<dbReference type="InterPro" id="IPR023753">
    <property type="entry name" value="FAD/NAD-binding_dom"/>
</dbReference>
<dbReference type="AlphaFoldDB" id="A0A239J6S0"/>
<dbReference type="InterPro" id="IPR036188">
    <property type="entry name" value="FAD/NAD-bd_sf"/>
</dbReference>
<proteinExistence type="predicted"/>
<reference evidence="3 4" key="1">
    <citation type="submission" date="2017-06" db="EMBL/GenBank/DDBJ databases">
        <authorList>
            <person name="Kim H.J."/>
            <person name="Triplett B.A."/>
        </authorList>
    </citation>
    <scope>NUCLEOTIDE SEQUENCE [LARGE SCALE GENOMIC DNA]</scope>
    <source>
        <strain evidence="3 4">DSM 11445</strain>
    </source>
</reference>
<dbReference type="GO" id="GO:0051536">
    <property type="term" value="F:iron-sulfur cluster binding"/>
    <property type="evidence" value="ECO:0007669"/>
    <property type="project" value="InterPro"/>
</dbReference>
<evidence type="ECO:0000313" key="3">
    <source>
        <dbReference type="EMBL" id="SNT01362.1"/>
    </source>
</evidence>
<dbReference type="RefSeq" id="WP_089279559.1">
    <property type="nucleotide sequence ID" value="NZ_FZON01000049.1"/>
</dbReference>
<feature type="domain" description="Dihydroprymidine dehydrogenase" evidence="2">
    <location>
        <begin position="21"/>
        <end position="129"/>
    </location>
</feature>
<dbReference type="Pfam" id="PF14691">
    <property type="entry name" value="Fer4_20"/>
    <property type="match status" value="1"/>
</dbReference>
<dbReference type="GO" id="GO:0016491">
    <property type="term" value="F:oxidoreductase activity"/>
    <property type="evidence" value="ECO:0007669"/>
    <property type="project" value="InterPro"/>
</dbReference>
<dbReference type="PANTHER" id="PTHR42783:SF3">
    <property type="entry name" value="GLUTAMATE SYNTHASE [NADPH] SMALL CHAIN-RELATED"/>
    <property type="match status" value="1"/>
</dbReference>
<name>A0A239J6S0_9RHOB</name>
<dbReference type="Pfam" id="PF07992">
    <property type="entry name" value="Pyr_redox_2"/>
    <property type="match status" value="1"/>
</dbReference>
<dbReference type="PANTHER" id="PTHR42783">
    <property type="entry name" value="GLUTAMATE SYNTHASE [NADPH] SMALL CHAIN"/>
    <property type="match status" value="1"/>
</dbReference>
<protein>
    <submittedName>
        <fullName evidence="3">Glutamate synthase (NADPH/NADH) small chain</fullName>
    </submittedName>
</protein>
<evidence type="ECO:0000259" key="1">
    <source>
        <dbReference type="Pfam" id="PF07992"/>
    </source>
</evidence>
<dbReference type="InterPro" id="IPR028261">
    <property type="entry name" value="DPD_II"/>
</dbReference>
<accession>A0A239J6S0</accession>
<dbReference type="SUPFAM" id="SSF51971">
    <property type="entry name" value="Nucleotide-binding domain"/>
    <property type="match status" value="1"/>
</dbReference>
<evidence type="ECO:0000313" key="4">
    <source>
        <dbReference type="Proteomes" id="UP000198440"/>
    </source>
</evidence>
<feature type="domain" description="FAD/NAD(P)-binding" evidence="1">
    <location>
        <begin position="143"/>
        <end position="428"/>
    </location>
</feature>